<sequence length="111" mass="12065">MNDPLRTMRAGWKALARRWPRRFVLRGTNVPIELVHIVEHDREPQCIIRLPDGSRMRITPADLGSQPMLSDGVVGLACALALAAAVAALSISAADRGMAQEVMAMACSFPE</sequence>
<protein>
    <submittedName>
        <fullName evidence="2">Uncharacterized protein</fullName>
    </submittedName>
</protein>
<keyword evidence="1" id="KW-0472">Membrane</keyword>
<keyword evidence="1" id="KW-1133">Transmembrane helix</keyword>
<organism evidence="2 3">
    <name type="scientific">Marinimicrococcus flavescens</name>
    <dbReference type="NCBI Taxonomy" id="3031815"/>
    <lineage>
        <taxon>Bacteria</taxon>
        <taxon>Pseudomonadati</taxon>
        <taxon>Pseudomonadota</taxon>
        <taxon>Alphaproteobacteria</taxon>
        <taxon>Geminicoccales</taxon>
        <taxon>Geminicoccaceae</taxon>
        <taxon>Marinimicrococcus</taxon>
    </lineage>
</organism>
<keyword evidence="3" id="KW-1185">Reference proteome</keyword>
<evidence type="ECO:0000313" key="3">
    <source>
        <dbReference type="Proteomes" id="UP001301140"/>
    </source>
</evidence>
<keyword evidence="1" id="KW-0812">Transmembrane</keyword>
<feature type="transmembrane region" description="Helical" evidence="1">
    <location>
        <begin position="73"/>
        <end position="94"/>
    </location>
</feature>
<reference evidence="2 3" key="1">
    <citation type="submission" date="2023-03" db="EMBL/GenBank/DDBJ databases">
        <title>YIM 152171 draft genome.</title>
        <authorList>
            <person name="Yang Z."/>
        </authorList>
    </citation>
    <scope>NUCLEOTIDE SEQUENCE [LARGE SCALE GENOMIC DNA]</scope>
    <source>
        <strain evidence="2 3">YIM 152171</strain>
    </source>
</reference>
<comment type="caution">
    <text evidence="2">The sequence shown here is derived from an EMBL/GenBank/DDBJ whole genome shotgun (WGS) entry which is preliminary data.</text>
</comment>
<dbReference type="Proteomes" id="UP001301140">
    <property type="component" value="Unassembled WGS sequence"/>
</dbReference>
<evidence type="ECO:0000256" key="1">
    <source>
        <dbReference type="SAM" id="Phobius"/>
    </source>
</evidence>
<accession>A0AAP3XSF6</accession>
<dbReference type="AlphaFoldDB" id="A0AAP3XSF6"/>
<dbReference type="EMBL" id="JARGEQ010000126">
    <property type="protein sequence ID" value="MDF1587130.1"/>
    <property type="molecule type" value="Genomic_DNA"/>
</dbReference>
<evidence type="ECO:0000313" key="2">
    <source>
        <dbReference type="EMBL" id="MDF1587130.1"/>
    </source>
</evidence>
<name>A0AAP3XSF6_9PROT</name>
<gene>
    <name evidence="2" type="ORF">PZ740_12155</name>
</gene>
<proteinExistence type="predicted"/>
<dbReference type="RefSeq" id="WP_327789551.1">
    <property type="nucleotide sequence ID" value="NZ_JARGEQ010000126.1"/>
</dbReference>